<dbReference type="SFLD" id="SFLDF00413">
    <property type="entry name" value="CDK5RAP1"/>
    <property type="match status" value="1"/>
</dbReference>
<dbReference type="SFLD" id="SFLDF00273">
    <property type="entry name" value="(dimethylallyl)adenosine_tRNA"/>
    <property type="match status" value="1"/>
</dbReference>
<evidence type="ECO:0000256" key="7">
    <source>
        <dbReference type="ARBA" id="ARBA00023014"/>
    </source>
</evidence>
<dbReference type="SFLD" id="SFLDG01061">
    <property type="entry name" value="methylthiotransferase"/>
    <property type="match status" value="1"/>
</dbReference>
<keyword evidence="5" id="KW-0479">Metal-binding</keyword>
<keyword evidence="7" id="KW-0411">Iron-sulfur</keyword>
<dbReference type="SUPFAM" id="SSF102114">
    <property type="entry name" value="Radical SAM enzymes"/>
    <property type="match status" value="1"/>
</dbReference>
<dbReference type="GO" id="GO:0051539">
    <property type="term" value="F:4 iron, 4 sulfur cluster binding"/>
    <property type="evidence" value="ECO:0007669"/>
    <property type="project" value="UniProtKB-KW"/>
</dbReference>
<dbReference type="SMART" id="SM00729">
    <property type="entry name" value="Elp3"/>
    <property type="match status" value="1"/>
</dbReference>
<keyword evidence="6" id="KW-0408">Iron</keyword>
<dbReference type="InterPro" id="IPR020612">
    <property type="entry name" value="Methylthiotransferase_CS"/>
</dbReference>
<dbReference type="InterPro" id="IPR058240">
    <property type="entry name" value="rSAM_sf"/>
</dbReference>
<dbReference type="InterPro" id="IPR006463">
    <property type="entry name" value="MiaB_methiolase"/>
</dbReference>
<evidence type="ECO:0000259" key="10">
    <source>
        <dbReference type="PROSITE" id="PS50926"/>
    </source>
</evidence>
<dbReference type="PROSITE" id="PS51918">
    <property type="entry name" value="RADICAL_SAM"/>
    <property type="match status" value="1"/>
</dbReference>
<dbReference type="FunFam" id="3.80.30.20:FF:000003">
    <property type="entry name" value="CDK5 regulatory subunit-associated protein 1"/>
    <property type="match status" value="1"/>
</dbReference>
<keyword evidence="4" id="KW-0949">S-adenosyl-L-methionine</keyword>
<dbReference type="PANTHER" id="PTHR43020:SF2">
    <property type="entry name" value="MITOCHONDRIAL TRNA METHYLTHIOTRANSFERASE CDK5RAP1"/>
    <property type="match status" value="1"/>
</dbReference>
<dbReference type="InterPro" id="IPR023404">
    <property type="entry name" value="rSAM_horseshoe"/>
</dbReference>
<dbReference type="NCBIfam" id="TIGR01574">
    <property type="entry name" value="miaB-methiolase"/>
    <property type="match status" value="1"/>
</dbReference>
<evidence type="ECO:0000256" key="2">
    <source>
        <dbReference type="ARBA" id="ARBA00009815"/>
    </source>
</evidence>
<comment type="function">
    <text evidence="8">Potential regulator of CDK5 activity.</text>
</comment>
<dbReference type="PROSITE" id="PS50926">
    <property type="entry name" value="TRAM"/>
    <property type="match status" value="1"/>
</dbReference>
<dbReference type="GO" id="GO:0035597">
    <property type="term" value="F:tRNA-2-methylthio-N(6)-dimethylallyladenosine(37) synthase activity"/>
    <property type="evidence" value="ECO:0007669"/>
    <property type="project" value="TreeGrafter"/>
</dbReference>
<dbReference type="Pfam" id="PF04055">
    <property type="entry name" value="Radical_SAM"/>
    <property type="match status" value="1"/>
</dbReference>
<dbReference type="EMBL" id="JARGDH010000002">
    <property type="protein sequence ID" value="KAL0274563.1"/>
    <property type="molecule type" value="Genomic_DNA"/>
</dbReference>
<evidence type="ECO:0000259" key="12">
    <source>
        <dbReference type="PROSITE" id="PS51918"/>
    </source>
</evidence>
<evidence type="ECO:0000256" key="9">
    <source>
        <dbReference type="ARBA" id="ARBA00074452"/>
    </source>
</evidence>
<dbReference type="InterPro" id="IPR006638">
    <property type="entry name" value="Elp3/MiaA/NifB-like_rSAM"/>
</dbReference>
<evidence type="ECO:0000256" key="1">
    <source>
        <dbReference type="ARBA" id="ARBA00001966"/>
    </source>
</evidence>
<dbReference type="SFLD" id="SFLDG01082">
    <property type="entry name" value="B12-binding_domain_containing"/>
    <property type="match status" value="1"/>
</dbReference>
<evidence type="ECO:0000256" key="4">
    <source>
        <dbReference type="ARBA" id="ARBA00022691"/>
    </source>
</evidence>
<dbReference type="GO" id="GO:0060255">
    <property type="term" value="P:regulation of macromolecule metabolic process"/>
    <property type="evidence" value="ECO:0007669"/>
    <property type="project" value="UniProtKB-ARBA"/>
</dbReference>
<dbReference type="Gene3D" id="3.40.50.12160">
    <property type="entry name" value="Methylthiotransferase, N-terminal domain"/>
    <property type="match status" value="1"/>
</dbReference>
<dbReference type="Pfam" id="PF00919">
    <property type="entry name" value="UPF0004"/>
    <property type="match status" value="1"/>
</dbReference>
<dbReference type="NCBIfam" id="TIGR00089">
    <property type="entry name" value="MiaB/RimO family radical SAM methylthiotransferase"/>
    <property type="match status" value="1"/>
</dbReference>
<dbReference type="AlphaFoldDB" id="A0AAW2HYR0"/>
<feature type="domain" description="Radical SAM core" evidence="12">
    <location>
        <begin position="216"/>
        <end position="472"/>
    </location>
</feature>
<dbReference type="PROSITE" id="PS51449">
    <property type="entry name" value="MTTASE_N"/>
    <property type="match status" value="1"/>
</dbReference>
<gene>
    <name evidence="13" type="ORF">PYX00_002662</name>
</gene>
<evidence type="ECO:0000313" key="13">
    <source>
        <dbReference type="EMBL" id="KAL0274563.1"/>
    </source>
</evidence>
<reference evidence="13" key="1">
    <citation type="journal article" date="2024" name="Gigascience">
        <title>Chromosome-level genome of the poultry shaft louse Menopon gallinae provides insight into the host-switching and adaptive evolution of parasitic lice.</title>
        <authorList>
            <person name="Xu Y."/>
            <person name="Ma L."/>
            <person name="Liu S."/>
            <person name="Liang Y."/>
            <person name="Liu Q."/>
            <person name="He Z."/>
            <person name="Tian L."/>
            <person name="Duan Y."/>
            <person name="Cai W."/>
            <person name="Li H."/>
            <person name="Song F."/>
        </authorList>
    </citation>
    <scope>NUCLEOTIDE SEQUENCE</scope>
    <source>
        <strain evidence="13">Cailab_2023a</strain>
    </source>
</reference>
<dbReference type="PANTHER" id="PTHR43020">
    <property type="entry name" value="CDK5 REGULATORY SUBUNIT-ASSOCIATED PROTEIN 1"/>
    <property type="match status" value="1"/>
</dbReference>
<keyword evidence="3" id="KW-0004">4Fe-4S</keyword>
<dbReference type="PROSITE" id="PS01278">
    <property type="entry name" value="MTTASE_RADICAL"/>
    <property type="match status" value="1"/>
</dbReference>
<evidence type="ECO:0000256" key="8">
    <source>
        <dbReference type="ARBA" id="ARBA00053923"/>
    </source>
</evidence>
<evidence type="ECO:0000256" key="6">
    <source>
        <dbReference type="ARBA" id="ARBA00023004"/>
    </source>
</evidence>
<feature type="domain" description="MTTase N-terminal" evidence="11">
    <location>
        <begin position="75"/>
        <end position="192"/>
    </location>
</feature>
<dbReference type="GO" id="GO:0046872">
    <property type="term" value="F:metal ion binding"/>
    <property type="evidence" value="ECO:0007669"/>
    <property type="project" value="UniProtKB-KW"/>
</dbReference>
<protein>
    <recommendedName>
        <fullName evidence="9">CDK5RAP1-like protein</fullName>
    </recommendedName>
</protein>
<organism evidence="13">
    <name type="scientific">Menopon gallinae</name>
    <name type="common">poultry shaft louse</name>
    <dbReference type="NCBI Taxonomy" id="328185"/>
    <lineage>
        <taxon>Eukaryota</taxon>
        <taxon>Metazoa</taxon>
        <taxon>Ecdysozoa</taxon>
        <taxon>Arthropoda</taxon>
        <taxon>Hexapoda</taxon>
        <taxon>Insecta</taxon>
        <taxon>Pterygota</taxon>
        <taxon>Neoptera</taxon>
        <taxon>Paraneoptera</taxon>
        <taxon>Psocodea</taxon>
        <taxon>Troctomorpha</taxon>
        <taxon>Phthiraptera</taxon>
        <taxon>Amblycera</taxon>
        <taxon>Menoponidae</taxon>
        <taxon>Menopon</taxon>
    </lineage>
</organism>
<dbReference type="InterPro" id="IPR007197">
    <property type="entry name" value="rSAM"/>
</dbReference>
<evidence type="ECO:0000256" key="3">
    <source>
        <dbReference type="ARBA" id="ARBA00022485"/>
    </source>
</evidence>
<dbReference type="Pfam" id="PF01938">
    <property type="entry name" value="TRAM"/>
    <property type="match status" value="1"/>
</dbReference>
<evidence type="ECO:0000256" key="5">
    <source>
        <dbReference type="ARBA" id="ARBA00022723"/>
    </source>
</evidence>
<dbReference type="GO" id="GO:0080090">
    <property type="term" value="P:regulation of primary metabolic process"/>
    <property type="evidence" value="ECO:0007669"/>
    <property type="project" value="UniProtKB-ARBA"/>
</dbReference>
<dbReference type="InterPro" id="IPR005839">
    <property type="entry name" value="Methylthiotransferase"/>
</dbReference>
<sequence>MYGRLRFIAKKCPGFWDRNKSVPVRHCSNVTPGKKFSGPGLKYFIAKSQRTQPATDEVVENLPYLTDEDLDGSGQKVYFEVQGCQMNMSDAEVVWSILKSRGYTRTDQLTSADIVLIVTCAIRDRTESKIWRRLTALKGIKKNRNLNYKVGILGCMAERLKEEVLEKERIVDLVAGPDSYRDLPRLLTLLKHDMKAVNVILSIDETYADVMPVRLSENSISAYVSIMRGCDNMCTYCIVPFTRGRERSRPVASILEEVKMLSDQGVKEITLLGQNVNSYRDTSSTDHYCLPSVSTDLCSEFKTVYKPKTGGLRFSSLLDKVSSVDPEMRIRFTSPHPKDFPDEVLHLIRERKNICHCIHLPAQSGSNVMLEKMRRGYTRETYIKLVNHIRSIIPDVALTTDMICGFCGETEQDHQDTLDLMKTVKYNFVFMFPFSLRQKTTAHRRYEDNLSWEEKNRRAAEVSQLFRSIAEKVNEEYIGQNQLVLIEGKSKKSEQDLVGRNDYNTRVIIPNIQISTDRRSQCKRAIKPGDYVCVKVSRCRLIRQNSCDDCQPSTRRRQLKKKSDTYLPKQLVPMYVTISHLRIEQIS</sequence>
<dbReference type="InterPro" id="IPR002792">
    <property type="entry name" value="TRAM_dom"/>
</dbReference>
<dbReference type="InterPro" id="IPR013848">
    <property type="entry name" value="Methylthiotransferase_N"/>
</dbReference>
<comment type="cofactor">
    <cofactor evidence="1">
        <name>[4Fe-4S] cluster</name>
        <dbReference type="ChEBI" id="CHEBI:49883"/>
    </cofactor>
</comment>
<dbReference type="InterPro" id="IPR038135">
    <property type="entry name" value="Methylthiotransferase_N_sf"/>
</dbReference>
<dbReference type="GO" id="GO:0005829">
    <property type="term" value="C:cytosol"/>
    <property type="evidence" value="ECO:0007669"/>
    <property type="project" value="TreeGrafter"/>
</dbReference>
<name>A0AAW2HYR0_9NEOP</name>
<dbReference type="FunFam" id="3.40.50.12160:FF:000003">
    <property type="entry name" value="CDK5 regulatory subunit-associated protein 1"/>
    <property type="match status" value="1"/>
</dbReference>
<evidence type="ECO:0000259" key="11">
    <source>
        <dbReference type="PROSITE" id="PS51449"/>
    </source>
</evidence>
<feature type="domain" description="TRAM" evidence="10">
    <location>
        <begin position="475"/>
        <end position="548"/>
    </location>
</feature>
<dbReference type="Gene3D" id="3.80.30.20">
    <property type="entry name" value="tm_1862 like domain"/>
    <property type="match status" value="1"/>
</dbReference>
<accession>A0AAW2HYR0</accession>
<dbReference type="GO" id="GO:0005739">
    <property type="term" value="C:mitochondrion"/>
    <property type="evidence" value="ECO:0007669"/>
    <property type="project" value="TreeGrafter"/>
</dbReference>
<dbReference type="SFLD" id="SFLDS00029">
    <property type="entry name" value="Radical_SAM"/>
    <property type="match status" value="1"/>
</dbReference>
<proteinExistence type="inferred from homology"/>
<comment type="caution">
    <text evidence="13">The sequence shown here is derived from an EMBL/GenBank/DDBJ whole genome shotgun (WGS) entry which is preliminary data.</text>
</comment>
<comment type="similarity">
    <text evidence="2">Belongs to the methylthiotransferase family. MiaB subfamily.</text>
</comment>